<dbReference type="EC" id="3.5.1.2" evidence="10"/>
<dbReference type="AlphaFoldDB" id="A0A934NG63"/>
<dbReference type="RefSeq" id="WP_338176074.1">
    <property type="nucleotide sequence ID" value="NZ_JAEKNQ010000006.1"/>
</dbReference>
<keyword evidence="3 10" id="KW-0028">Amino-acid biosynthesis</keyword>
<dbReference type="GO" id="GO:0004359">
    <property type="term" value="F:glutaminase activity"/>
    <property type="evidence" value="ECO:0007669"/>
    <property type="project" value="UniProtKB-EC"/>
</dbReference>
<dbReference type="PROSITE" id="PS51274">
    <property type="entry name" value="GATASE_COBBQ"/>
    <property type="match status" value="1"/>
</dbReference>
<evidence type="ECO:0000256" key="5">
    <source>
        <dbReference type="ARBA" id="ARBA00022962"/>
    </source>
</evidence>
<keyword evidence="7 10" id="KW-0456">Lyase</keyword>
<dbReference type="Proteomes" id="UP000620075">
    <property type="component" value="Unassembled WGS sequence"/>
</dbReference>
<dbReference type="EC" id="4.3.2.10" evidence="10"/>
<protein>
    <recommendedName>
        <fullName evidence="10">Imidazole glycerol phosphate synthase subunit HisH</fullName>
        <ecNumber evidence="10">4.3.2.10</ecNumber>
    </recommendedName>
    <alternativeName>
        <fullName evidence="10">IGP synthase glutaminase subunit</fullName>
        <ecNumber evidence="10">3.5.1.2</ecNumber>
    </alternativeName>
    <alternativeName>
        <fullName evidence="10">IGP synthase subunit HisH</fullName>
    </alternativeName>
    <alternativeName>
        <fullName evidence="10">ImGP synthase subunit HisH</fullName>
        <shortName evidence="10">IGPS subunit HisH</shortName>
    </alternativeName>
</protein>
<dbReference type="InterPro" id="IPR029062">
    <property type="entry name" value="Class_I_gatase-like"/>
</dbReference>
<comment type="pathway">
    <text evidence="1 10">Amino-acid biosynthesis; L-histidine biosynthesis; L-histidine from 5-phospho-alpha-D-ribose 1-diphosphate: step 5/9.</text>
</comment>
<dbReference type="PANTHER" id="PTHR42701:SF1">
    <property type="entry name" value="IMIDAZOLE GLYCEROL PHOSPHATE SYNTHASE SUBUNIT HISH"/>
    <property type="match status" value="1"/>
</dbReference>
<dbReference type="PANTHER" id="PTHR42701">
    <property type="entry name" value="IMIDAZOLE GLYCEROL PHOSPHATE SYNTHASE SUBUNIT HISH"/>
    <property type="match status" value="1"/>
</dbReference>
<evidence type="ECO:0000256" key="1">
    <source>
        <dbReference type="ARBA" id="ARBA00005091"/>
    </source>
</evidence>
<comment type="catalytic activity">
    <reaction evidence="9 10">
        <text>L-glutamine + H2O = L-glutamate + NH4(+)</text>
        <dbReference type="Rhea" id="RHEA:15889"/>
        <dbReference type="ChEBI" id="CHEBI:15377"/>
        <dbReference type="ChEBI" id="CHEBI:28938"/>
        <dbReference type="ChEBI" id="CHEBI:29985"/>
        <dbReference type="ChEBI" id="CHEBI:58359"/>
        <dbReference type="EC" id="3.5.1.2"/>
    </reaction>
</comment>
<accession>A0A934NG63</accession>
<dbReference type="InterPro" id="IPR017926">
    <property type="entry name" value="GATASE"/>
</dbReference>
<evidence type="ECO:0000256" key="8">
    <source>
        <dbReference type="ARBA" id="ARBA00047838"/>
    </source>
</evidence>
<keyword evidence="4 10" id="KW-0378">Hydrolase</keyword>
<name>A0A934NG63_9BACT</name>
<dbReference type="NCBIfam" id="TIGR01855">
    <property type="entry name" value="IMP_synth_hisH"/>
    <property type="match status" value="1"/>
</dbReference>
<feature type="active site" evidence="10 11">
    <location>
        <position position="179"/>
    </location>
</feature>
<keyword evidence="10" id="KW-0963">Cytoplasm</keyword>
<feature type="active site" evidence="10 11">
    <location>
        <position position="177"/>
    </location>
</feature>
<keyword evidence="6 10" id="KW-0368">Histidine biosynthesis</keyword>
<feature type="domain" description="Glutamine amidotransferase" evidence="12">
    <location>
        <begin position="4"/>
        <end position="193"/>
    </location>
</feature>
<evidence type="ECO:0000259" key="12">
    <source>
        <dbReference type="Pfam" id="PF00117"/>
    </source>
</evidence>
<evidence type="ECO:0000256" key="11">
    <source>
        <dbReference type="PIRSR" id="PIRSR000495-1"/>
    </source>
</evidence>
<proteinExistence type="inferred from homology"/>
<organism evidence="13 14">
    <name type="scientific">Candidatus Dormiibacter inghamiae</name>
    <dbReference type="NCBI Taxonomy" id="3127013"/>
    <lineage>
        <taxon>Bacteria</taxon>
        <taxon>Bacillati</taxon>
        <taxon>Candidatus Dormiibacterota</taxon>
        <taxon>Candidatus Dormibacteria</taxon>
        <taxon>Candidatus Dormibacterales</taxon>
        <taxon>Candidatus Dormibacteraceae</taxon>
        <taxon>Candidatus Dormiibacter</taxon>
    </lineage>
</organism>
<dbReference type="InterPro" id="IPR010139">
    <property type="entry name" value="Imidazole-glycPsynth_HisH"/>
</dbReference>
<dbReference type="GO" id="GO:0000105">
    <property type="term" value="P:L-histidine biosynthetic process"/>
    <property type="evidence" value="ECO:0007669"/>
    <property type="project" value="UniProtKB-UniRule"/>
</dbReference>
<comment type="function">
    <text evidence="10">IGPS catalyzes the conversion of PRFAR and glutamine to IGP, AICAR and glutamate. The HisH subunit catalyzes the hydrolysis of glutamine to glutamate and ammonia as part of the synthesis of IGP and AICAR. The resulting ammonia molecule is channeled to the active site of HisF.</text>
</comment>
<feature type="active site" description="Nucleophile" evidence="10 11">
    <location>
        <position position="79"/>
    </location>
</feature>
<evidence type="ECO:0000313" key="14">
    <source>
        <dbReference type="Proteomes" id="UP000620075"/>
    </source>
</evidence>
<evidence type="ECO:0000256" key="7">
    <source>
        <dbReference type="ARBA" id="ARBA00023239"/>
    </source>
</evidence>
<evidence type="ECO:0000256" key="9">
    <source>
        <dbReference type="ARBA" id="ARBA00049534"/>
    </source>
</evidence>
<comment type="catalytic activity">
    <reaction evidence="8 10">
        <text>5-[(5-phospho-1-deoxy-D-ribulos-1-ylimino)methylamino]-1-(5-phospho-beta-D-ribosyl)imidazole-4-carboxamide + L-glutamine = D-erythro-1-(imidazol-4-yl)glycerol 3-phosphate + 5-amino-1-(5-phospho-beta-D-ribosyl)imidazole-4-carboxamide + L-glutamate + H(+)</text>
        <dbReference type="Rhea" id="RHEA:24793"/>
        <dbReference type="ChEBI" id="CHEBI:15378"/>
        <dbReference type="ChEBI" id="CHEBI:29985"/>
        <dbReference type="ChEBI" id="CHEBI:58278"/>
        <dbReference type="ChEBI" id="CHEBI:58359"/>
        <dbReference type="ChEBI" id="CHEBI:58475"/>
        <dbReference type="ChEBI" id="CHEBI:58525"/>
        <dbReference type="EC" id="4.3.2.10"/>
    </reaction>
</comment>
<evidence type="ECO:0000313" key="13">
    <source>
        <dbReference type="EMBL" id="MBJ7601717.1"/>
    </source>
</evidence>
<gene>
    <name evidence="10 13" type="primary">hisH</name>
    <name evidence="13" type="ORF">JF888_00740</name>
</gene>
<dbReference type="Gene3D" id="3.40.50.880">
    <property type="match status" value="1"/>
</dbReference>
<comment type="subunit">
    <text evidence="2 10">Heterodimer of HisH and HisF.</text>
</comment>
<comment type="caution">
    <text evidence="13">The sequence shown here is derived from an EMBL/GenBank/DDBJ whole genome shotgun (WGS) entry which is preliminary data.</text>
</comment>
<dbReference type="GO" id="GO:0000107">
    <property type="term" value="F:imidazoleglycerol-phosphate synthase activity"/>
    <property type="evidence" value="ECO:0007669"/>
    <property type="project" value="UniProtKB-UniRule"/>
</dbReference>
<reference evidence="13 14" key="1">
    <citation type="submission" date="2020-10" db="EMBL/GenBank/DDBJ databases">
        <title>Ca. Dormibacterota MAGs.</title>
        <authorList>
            <person name="Montgomery K."/>
        </authorList>
    </citation>
    <scope>NUCLEOTIDE SEQUENCE [LARGE SCALE GENOMIC DNA]</scope>
    <source>
        <strain evidence="13">SC8811_S16_3</strain>
    </source>
</reference>
<sequence>MIAIVDYGLGNVRSVARALASQGARPQLTADHDELVRSEGLVLPGVGAFAAALRNLESGNLGRGLVELARKGKPLLGVCLGYQLLFEQSAEHGRHQGLGLLRGEVVEVSRAEHLPVTGWCRLRQLEWSPLLAGVADDSYFYFVHSYTPEASPDAIAAAHHTRAAAAGRLNVQGTQFHPEKSGANGLQIYANFLAMCGAG</sequence>
<evidence type="ECO:0000256" key="2">
    <source>
        <dbReference type="ARBA" id="ARBA00011152"/>
    </source>
</evidence>
<evidence type="ECO:0000256" key="6">
    <source>
        <dbReference type="ARBA" id="ARBA00023102"/>
    </source>
</evidence>
<evidence type="ECO:0000256" key="4">
    <source>
        <dbReference type="ARBA" id="ARBA00022801"/>
    </source>
</evidence>
<dbReference type="PROSITE" id="PS51273">
    <property type="entry name" value="GATASE_TYPE_1"/>
    <property type="match status" value="1"/>
</dbReference>
<dbReference type="GO" id="GO:0016829">
    <property type="term" value="F:lyase activity"/>
    <property type="evidence" value="ECO:0007669"/>
    <property type="project" value="UniProtKB-KW"/>
</dbReference>
<dbReference type="Pfam" id="PF00117">
    <property type="entry name" value="GATase"/>
    <property type="match status" value="1"/>
</dbReference>
<dbReference type="EMBL" id="JAEKNQ010000006">
    <property type="protein sequence ID" value="MBJ7601717.1"/>
    <property type="molecule type" value="Genomic_DNA"/>
</dbReference>
<dbReference type="SUPFAM" id="SSF52317">
    <property type="entry name" value="Class I glutamine amidotransferase-like"/>
    <property type="match status" value="1"/>
</dbReference>
<evidence type="ECO:0000256" key="10">
    <source>
        <dbReference type="HAMAP-Rule" id="MF_00278"/>
    </source>
</evidence>
<keyword evidence="5 10" id="KW-0315">Glutamine amidotransferase</keyword>
<dbReference type="HAMAP" id="MF_00278">
    <property type="entry name" value="HisH"/>
    <property type="match status" value="1"/>
</dbReference>
<evidence type="ECO:0000256" key="3">
    <source>
        <dbReference type="ARBA" id="ARBA00022605"/>
    </source>
</evidence>
<dbReference type="PIRSF" id="PIRSF000495">
    <property type="entry name" value="Amidotransf_hisH"/>
    <property type="match status" value="1"/>
</dbReference>
<dbReference type="GO" id="GO:0005737">
    <property type="term" value="C:cytoplasm"/>
    <property type="evidence" value="ECO:0007669"/>
    <property type="project" value="UniProtKB-SubCell"/>
</dbReference>
<comment type="subcellular location">
    <subcellularLocation>
        <location evidence="10">Cytoplasm</location>
    </subcellularLocation>
</comment>